<evidence type="ECO:0000256" key="1">
    <source>
        <dbReference type="ARBA" id="ARBA00022676"/>
    </source>
</evidence>
<dbReference type="Pfam" id="PF13439">
    <property type="entry name" value="Glyco_transf_4"/>
    <property type="match status" value="1"/>
</dbReference>
<dbReference type="Pfam" id="PF13692">
    <property type="entry name" value="Glyco_trans_1_4"/>
    <property type="match status" value="1"/>
</dbReference>
<dbReference type="EMBL" id="JBHSOA010000074">
    <property type="protein sequence ID" value="MFC5855693.1"/>
    <property type="molecule type" value="Genomic_DNA"/>
</dbReference>
<feature type="region of interest" description="Disordered" evidence="3">
    <location>
        <begin position="399"/>
        <end position="448"/>
    </location>
</feature>
<organism evidence="5 6">
    <name type="scientific">Streptomyces chlorus</name>
    <dbReference type="NCBI Taxonomy" id="887452"/>
    <lineage>
        <taxon>Bacteria</taxon>
        <taxon>Bacillati</taxon>
        <taxon>Actinomycetota</taxon>
        <taxon>Actinomycetes</taxon>
        <taxon>Kitasatosporales</taxon>
        <taxon>Streptomycetaceae</taxon>
        <taxon>Streptomyces</taxon>
    </lineage>
</organism>
<evidence type="ECO:0000313" key="5">
    <source>
        <dbReference type="EMBL" id="MFC5855693.1"/>
    </source>
</evidence>
<dbReference type="PANTHER" id="PTHR45947">
    <property type="entry name" value="SULFOQUINOVOSYL TRANSFERASE SQD2"/>
    <property type="match status" value="1"/>
</dbReference>
<keyword evidence="1 5" id="KW-0328">Glycosyltransferase</keyword>
<dbReference type="GO" id="GO:0016757">
    <property type="term" value="F:glycosyltransferase activity"/>
    <property type="evidence" value="ECO:0007669"/>
    <property type="project" value="UniProtKB-KW"/>
</dbReference>
<dbReference type="SUPFAM" id="SSF53756">
    <property type="entry name" value="UDP-Glycosyltransferase/glycogen phosphorylase"/>
    <property type="match status" value="1"/>
</dbReference>
<dbReference type="EC" id="2.4.-.-" evidence="5"/>
<dbReference type="InterPro" id="IPR028098">
    <property type="entry name" value="Glyco_trans_4-like_N"/>
</dbReference>
<gene>
    <name evidence="5" type="ORF">ACFPZI_29120</name>
</gene>
<proteinExistence type="predicted"/>
<name>A0ABW1E5S0_9ACTN</name>
<evidence type="ECO:0000256" key="2">
    <source>
        <dbReference type="ARBA" id="ARBA00022679"/>
    </source>
</evidence>
<evidence type="ECO:0000313" key="6">
    <source>
        <dbReference type="Proteomes" id="UP001596180"/>
    </source>
</evidence>
<keyword evidence="6" id="KW-1185">Reference proteome</keyword>
<dbReference type="Proteomes" id="UP001596180">
    <property type="component" value="Unassembled WGS sequence"/>
</dbReference>
<feature type="compositionally biased region" description="Basic and acidic residues" evidence="3">
    <location>
        <begin position="405"/>
        <end position="416"/>
    </location>
</feature>
<dbReference type="InterPro" id="IPR050194">
    <property type="entry name" value="Glycosyltransferase_grp1"/>
</dbReference>
<reference evidence="6" key="1">
    <citation type="journal article" date="2019" name="Int. J. Syst. Evol. Microbiol.">
        <title>The Global Catalogue of Microorganisms (GCM) 10K type strain sequencing project: providing services to taxonomists for standard genome sequencing and annotation.</title>
        <authorList>
            <consortium name="The Broad Institute Genomics Platform"/>
            <consortium name="The Broad Institute Genome Sequencing Center for Infectious Disease"/>
            <person name="Wu L."/>
            <person name="Ma J."/>
        </authorList>
    </citation>
    <scope>NUCLEOTIDE SEQUENCE [LARGE SCALE GENOMIC DNA]</scope>
    <source>
        <strain evidence="6">JCM 10411</strain>
    </source>
</reference>
<evidence type="ECO:0000256" key="3">
    <source>
        <dbReference type="SAM" id="MobiDB-lite"/>
    </source>
</evidence>
<protein>
    <submittedName>
        <fullName evidence="5">Glycosyltransferase</fullName>
        <ecNumber evidence="5">2.4.-.-</ecNumber>
    </submittedName>
</protein>
<dbReference type="Gene3D" id="3.40.50.2000">
    <property type="entry name" value="Glycogen Phosphorylase B"/>
    <property type="match status" value="2"/>
</dbReference>
<evidence type="ECO:0000259" key="4">
    <source>
        <dbReference type="Pfam" id="PF13439"/>
    </source>
</evidence>
<dbReference type="PANTHER" id="PTHR45947:SF3">
    <property type="entry name" value="SULFOQUINOVOSYL TRANSFERASE SQD2"/>
    <property type="match status" value="1"/>
</dbReference>
<feature type="domain" description="Glycosyltransferase subfamily 4-like N-terminal" evidence="4">
    <location>
        <begin position="39"/>
        <end position="197"/>
    </location>
</feature>
<dbReference type="RefSeq" id="WP_381369122.1">
    <property type="nucleotide sequence ID" value="NZ_JBHSOA010000074.1"/>
</dbReference>
<keyword evidence="2 5" id="KW-0808">Transferase</keyword>
<feature type="compositionally biased region" description="Basic and acidic residues" evidence="3">
    <location>
        <begin position="438"/>
        <end position="448"/>
    </location>
</feature>
<accession>A0ABW1E5S0</accession>
<comment type="caution">
    <text evidence="5">The sequence shown here is derived from an EMBL/GenBank/DDBJ whole genome shotgun (WGS) entry which is preliminary data.</text>
</comment>
<sequence>MNTPPPAPSAVTSEESVPTGLPPSDRRPRVLHLTQPVDGGVARVVTDLVRTQVADGLDVTAVCPDSTLALHLRTLGAQVRNWPSTRSPGPSLVREVRHLARLIDEVRPDLVHAHSAKAGLAGRLAVRGRIPTVFQPHAWSFEAVGGVTAALALGWERWGARWATRVVCVSEAERTTGVHAGITGRWTVVPNGIDPERFCPAGADTVRAELAPLAALHPAAPLVVCVGRLCRQKGQDVLLRAWDAVVRRVPAARLVLVGDGPDHDRLRAQAPTSVLFAGAVTDTSLWYQAADLVVLPSRWEGMALAPLEAMACGRPVVVTDVDGARESLPPSFAPRCLVPPENPEALAGALSGLLLDPPLRTSLGDLGRRHVLSVHDVRHTAEQVADVYRDLLGTWPSRGRARPSRAVERGEARDAEPEQPLETGCCAEAANRTAQRVEPTKYRETIRS</sequence>
<feature type="region of interest" description="Disordered" evidence="3">
    <location>
        <begin position="1"/>
        <end position="29"/>
    </location>
</feature>